<keyword evidence="3" id="KW-1185">Reference proteome</keyword>
<gene>
    <name evidence="2" type="ORF">SBAD_LOCUS1698</name>
</gene>
<dbReference type="WBParaSite" id="SBAD_0000178601-mRNA-1">
    <property type="protein sequence ID" value="SBAD_0000178601-mRNA-1"/>
    <property type="gene ID" value="SBAD_0000178601"/>
</dbReference>
<feature type="region of interest" description="Disordered" evidence="1">
    <location>
        <begin position="124"/>
        <end position="147"/>
    </location>
</feature>
<dbReference type="EMBL" id="UZAM01006919">
    <property type="protein sequence ID" value="VDO95212.1"/>
    <property type="molecule type" value="Genomic_DNA"/>
</dbReference>
<name>A0A183IDK4_9BILA</name>
<reference evidence="4" key="1">
    <citation type="submission" date="2016-06" db="UniProtKB">
        <authorList>
            <consortium name="WormBaseParasite"/>
        </authorList>
    </citation>
    <scope>IDENTIFICATION</scope>
</reference>
<dbReference type="Proteomes" id="UP000270296">
    <property type="component" value="Unassembled WGS sequence"/>
</dbReference>
<protein>
    <submittedName>
        <fullName evidence="4">DDE_Tnp_1_7 domain-containing protein</fullName>
    </submittedName>
</protein>
<organism evidence="4">
    <name type="scientific">Soboliphyme baturini</name>
    <dbReference type="NCBI Taxonomy" id="241478"/>
    <lineage>
        <taxon>Eukaryota</taxon>
        <taxon>Metazoa</taxon>
        <taxon>Ecdysozoa</taxon>
        <taxon>Nematoda</taxon>
        <taxon>Enoplea</taxon>
        <taxon>Dorylaimia</taxon>
        <taxon>Dioctophymatida</taxon>
        <taxon>Dioctophymatoidea</taxon>
        <taxon>Soboliphymatidae</taxon>
        <taxon>Soboliphyme</taxon>
    </lineage>
</organism>
<accession>A0A183IDK4</accession>
<reference evidence="2 3" key="2">
    <citation type="submission" date="2018-11" db="EMBL/GenBank/DDBJ databases">
        <authorList>
            <consortium name="Pathogen Informatics"/>
        </authorList>
    </citation>
    <scope>NUCLEOTIDE SEQUENCE [LARGE SCALE GENOMIC DNA]</scope>
</reference>
<evidence type="ECO:0000313" key="3">
    <source>
        <dbReference type="Proteomes" id="UP000270296"/>
    </source>
</evidence>
<proteinExistence type="predicted"/>
<dbReference type="AlphaFoldDB" id="A0A183IDK4"/>
<evidence type="ECO:0000313" key="4">
    <source>
        <dbReference type="WBParaSite" id="SBAD_0000178601-mRNA-1"/>
    </source>
</evidence>
<evidence type="ECO:0000313" key="2">
    <source>
        <dbReference type="EMBL" id="VDO95212.1"/>
    </source>
</evidence>
<sequence>MMDRPTEGDGLDSVAIETIYSQGRNCYDHERRGKGKAVLDTAFLAAKSIGLSMANYDHSTCYGFSCLPSPPVKKYIATSSYKKKHATIGFQIKTYLMTGKRRRAKFVRQFKADAALKCWTAEDGGGTEPHSWLVPMNETLKGGNGPS</sequence>
<evidence type="ECO:0000256" key="1">
    <source>
        <dbReference type="SAM" id="MobiDB-lite"/>
    </source>
</evidence>